<feature type="domain" description="Glucose-methanol-choline oxidoreductase C-terminal" evidence="6">
    <location>
        <begin position="402"/>
        <end position="518"/>
    </location>
</feature>
<evidence type="ECO:0000256" key="1">
    <source>
        <dbReference type="ARBA" id="ARBA00010790"/>
    </source>
</evidence>
<evidence type="ECO:0000313" key="8">
    <source>
        <dbReference type="Proteomes" id="UP000002218"/>
    </source>
</evidence>
<keyword evidence="8" id="KW-1185">Reference proteome</keyword>
<keyword evidence="4" id="KW-0560">Oxidoreductase</keyword>
<dbReference type="Pfam" id="PF05199">
    <property type="entry name" value="GMC_oxred_C"/>
    <property type="match status" value="1"/>
</dbReference>
<dbReference type="AlphaFoldDB" id="C8X8A4"/>
<keyword evidence="3" id="KW-0274">FAD</keyword>
<dbReference type="GO" id="GO:0016614">
    <property type="term" value="F:oxidoreductase activity, acting on CH-OH group of donors"/>
    <property type="evidence" value="ECO:0007669"/>
    <property type="project" value="InterPro"/>
</dbReference>
<dbReference type="InterPro" id="IPR036188">
    <property type="entry name" value="FAD/NAD-bd_sf"/>
</dbReference>
<evidence type="ECO:0000256" key="4">
    <source>
        <dbReference type="ARBA" id="ARBA00023002"/>
    </source>
</evidence>
<evidence type="ECO:0000259" key="6">
    <source>
        <dbReference type="Pfam" id="PF05199"/>
    </source>
</evidence>
<comment type="similarity">
    <text evidence="1">Belongs to the GMC oxidoreductase family.</text>
</comment>
<dbReference type="SUPFAM" id="SSF51905">
    <property type="entry name" value="FAD/NAD(P)-binding domain"/>
    <property type="match status" value="1"/>
</dbReference>
<dbReference type="eggNOG" id="COG2303">
    <property type="taxonomic scope" value="Bacteria"/>
</dbReference>
<gene>
    <name evidence="7" type="ordered locus">Namu_0665</name>
</gene>
<name>C8X8A4_NAKMY</name>
<dbReference type="InParanoid" id="C8X8A4"/>
<proteinExistence type="inferred from homology"/>
<sequence>MATTKGSGGAHAGAQFDQNDDSVVVVIGSGAGGGTMVHDLTKAGVNVVCLEAGAFFSIDDWVNNEWEAFGQMAWLDMRTTSGSWRMPRDFPNLPAWIVKAVGGTTTHWSGATPRFHDHEWKARTYYGRIDGANLLDWPVTADEMRSYYSTAEDRIGSTHTNGRAPLPANNNYFVLANGAEKLGYLYYATGPYGTNAEPYDGRPASIQDGFNFQGDKNGSKWSTLVSEIPKALATGKLDLRPNSHVVQITHDASGRADSVLYLDADGTLQRQKARVVCVAGNSIETPRLLLMSASPQFPDGLANSSGQLGRNYMRHTTGSVYAQFDRPVHMYRGETMAGLIADESRHDPDRGFAGGFYMETLSLGVPFLASFVEPGLWGPEFTSIMDSYANTAGMWIVGEDMPQETNRVTLNHAVKDQHGLPVPNVHFDDHPNDVAMRNYGYQQGQLLYESVGALSSHRTPPYPATHNLGTARMSERPEDGVTNAYGRAHDVPNLFISDGSVFTTGAAANPTLTIVALAIRQAEHIVQSLKAQEL</sequence>
<dbReference type="Proteomes" id="UP000002218">
    <property type="component" value="Chromosome"/>
</dbReference>
<dbReference type="GO" id="GO:0050660">
    <property type="term" value="F:flavin adenine dinucleotide binding"/>
    <property type="evidence" value="ECO:0007669"/>
    <property type="project" value="InterPro"/>
</dbReference>
<dbReference type="PANTHER" id="PTHR46056">
    <property type="entry name" value="LONG-CHAIN-ALCOHOL OXIDASE"/>
    <property type="match status" value="1"/>
</dbReference>
<evidence type="ECO:0000256" key="3">
    <source>
        <dbReference type="ARBA" id="ARBA00022827"/>
    </source>
</evidence>
<evidence type="ECO:0000256" key="2">
    <source>
        <dbReference type="ARBA" id="ARBA00022630"/>
    </source>
</evidence>
<evidence type="ECO:0000259" key="5">
    <source>
        <dbReference type="Pfam" id="PF00732"/>
    </source>
</evidence>
<dbReference type="Gene3D" id="3.50.50.60">
    <property type="entry name" value="FAD/NAD(P)-binding domain"/>
    <property type="match status" value="2"/>
</dbReference>
<dbReference type="InterPro" id="IPR000172">
    <property type="entry name" value="GMC_OxRdtase_N"/>
</dbReference>
<dbReference type="EMBL" id="CP001737">
    <property type="protein sequence ID" value="ACV77080.1"/>
    <property type="molecule type" value="Genomic_DNA"/>
</dbReference>
<dbReference type="InterPro" id="IPR007867">
    <property type="entry name" value="GMC_OxRtase_C"/>
</dbReference>
<keyword evidence="2" id="KW-0285">Flavoprotein</keyword>
<dbReference type="KEGG" id="nml:Namu_0665"/>
<feature type="domain" description="Glucose-methanol-choline oxidoreductase N-terminal" evidence="5">
    <location>
        <begin position="140"/>
        <end position="316"/>
    </location>
</feature>
<dbReference type="RefSeq" id="WP_015745996.1">
    <property type="nucleotide sequence ID" value="NC_013235.1"/>
</dbReference>
<dbReference type="Pfam" id="PF00732">
    <property type="entry name" value="GMC_oxred_N"/>
    <property type="match status" value="1"/>
</dbReference>
<protein>
    <submittedName>
        <fullName evidence="7">Glucose-methanol-choline oxidoreductase</fullName>
    </submittedName>
</protein>
<reference evidence="8" key="1">
    <citation type="submission" date="2009-09" db="EMBL/GenBank/DDBJ databases">
        <title>The complete genome of Nakamurella multipartita DSM 44233.</title>
        <authorList>
            <consortium name="US DOE Joint Genome Institute (JGI-PGF)"/>
            <person name="Lucas S."/>
            <person name="Copeland A."/>
            <person name="Lapidus A."/>
            <person name="Glavina del Rio T."/>
            <person name="Dalin E."/>
            <person name="Tice H."/>
            <person name="Bruce D."/>
            <person name="Goodwin L."/>
            <person name="Pitluck S."/>
            <person name="Kyrpides N."/>
            <person name="Mavromatis K."/>
            <person name="Ivanova N."/>
            <person name="Ovchinnikova G."/>
            <person name="Sims D."/>
            <person name="Meincke L."/>
            <person name="Brettin T."/>
            <person name="Detter J.C."/>
            <person name="Han C."/>
            <person name="Larimer F."/>
            <person name="Land M."/>
            <person name="Hauser L."/>
            <person name="Markowitz V."/>
            <person name="Cheng J.-F."/>
            <person name="Hugenholtz P."/>
            <person name="Woyke T."/>
            <person name="Wu D."/>
            <person name="Klenk H.-P."/>
            <person name="Eisen J.A."/>
        </authorList>
    </citation>
    <scope>NUCLEOTIDE SEQUENCE [LARGE SCALE GENOMIC DNA]</scope>
    <source>
        <strain evidence="8">ATCC 700099 / DSM 44233 / CIP 104796 / JCM 9543 / NBRC 105858 / Y-104</strain>
    </source>
</reference>
<dbReference type="SUPFAM" id="SSF54373">
    <property type="entry name" value="FAD-linked reductases, C-terminal domain"/>
    <property type="match status" value="1"/>
</dbReference>
<dbReference type="PANTHER" id="PTHR46056:SF12">
    <property type="entry name" value="LONG-CHAIN-ALCOHOL OXIDASE"/>
    <property type="match status" value="1"/>
</dbReference>
<dbReference type="OrthoDB" id="9798604at2"/>
<accession>C8X8A4</accession>
<dbReference type="HOGENOM" id="CLU_008878_4_0_11"/>
<reference evidence="7 8" key="2">
    <citation type="journal article" date="2010" name="Stand. Genomic Sci.">
        <title>Complete genome sequence of Nakamurella multipartita type strain (Y-104).</title>
        <authorList>
            <person name="Tice H."/>
            <person name="Mayilraj S."/>
            <person name="Sims D."/>
            <person name="Lapidus A."/>
            <person name="Nolan M."/>
            <person name="Lucas S."/>
            <person name="Glavina Del Rio T."/>
            <person name="Copeland A."/>
            <person name="Cheng J.F."/>
            <person name="Meincke L."/>
            <person name="Bruce D."/>
            <person name="Goodwin L."/>
            <person name="Pitluck S."/>
            <person name="Ivanova N."/>
            <person name="Mavromatis K."/>
            <person name="Ovchinnikova G."/>
            <person name="Pati A."/>
            <person name="Chen A."/>
            <person name="Palaniappan K."/>
            <person name="Land M."/>
            <person name="Hauser L."/>
            <person name="Chang Y.J."/>
            <person name="Jeffries C.D."/>
            <person name="Detter J.C."/>
            <person name="Brettin T."/>
            <person name="Rohde M."/>
            <person name="Goker M."/>
            <person name="Bristow J."/>
            <person name="Eisen J.A."/>
            <person name="Markowitz V."/>
            <person name="Hugenholtz P."/>
            <person name="Kyrpides N.C."/>
            <person name="Klenk H.P."/>
            <person name="Chen F."/>
        </authorList>
    </citation>
    <scope>NUCLEOTIDE SEQUENCE [LARGE SCALE GENOMIC DNA]</scope>
    <source>
        <strain evidence="8">ATCC 700099 / DSM 44233 / CIP 104796 / JCM 9543 / NBRC 105858 / Y-104</strain>
    </source>
</reference>
<evidence type="ECO:0000313" key="7">
    <source>
        <dbReference type="EMBL" id="ACV77080.1"/>
    </source>
</evidence>
<organism evidence="7 8">
    <name type="scientific">Nakamurella multipartita (strain ATCC 700099 / DSM 44233 / CIP 104796 / JCM 9543 / NBRC 105858 / Y-104)</name>
    <name type="common">Microsphaera multipartita</name>
    <dbReference type="NCBI Taxonomy" id="479431"/>
    <lineage>
        <taxon>Bacteria</taxon>
        <taxon>Bacillati</taxon>
        <taxon>Actinomycetota</taxon>
        <taxon>Actinomycetes</taxon>
        <taxon>Nakamurellales</taxon>
        <taxon>Nakamurellaceae</taxon>
        <taxon>Nakamurella</taxon>
    </lineage>
</organism>
<dbReference type="STRING" id="479431.Namu_0665"/>